<protein>
    <submittedName>
        <fullName evidence="2">Enamine/imine deaminase YjgF-like</fullName>
    </submittedName>
</protein>
<dbReference type="EMBL" id="BDIP01001375">
    <property type="protein sequence ID" value="GIQ84273.1"/>
    <property type="molecule type" value="Genomic_DNA"/>
</dbReference>
<name>A0A9K3CVV5_9EUKA</name>
<sequence length="121" mass="12879">MEFPASELAPKALGPYSQCVKAGGVIYCSGQLGMIDNVLQDTVEEQTKAALENMGHVLTAAGSERSKVVKCSVFVKDLNDFGAVNTVYAEFFGDHKPARACVEVARLPKDALVEITCIALA</sequence>
<dbReference type="AlphaFoldDB" id="A0A9K3CVV5"/>
<reference evidence="2 3" key="1">
    <citation type="journal article" date="2018" name="PLoS ONE">
        <title>The draft genome of Kipferlia bialata reveals reductive genome evolution in fornicate parasites.</title>
        <authorList>
            <person name="Tanifuji G."/>
            <person name="Takabayashi S."/>
            <person name="Kume K."/>
            <person name="Takagi M."/>
            <person name="Nakayama T."/>
            <person name="Kamikawa R."/>
            <person name="Inagaki Y."/>
            <person name="Hashimoto T."/>
        </authorList>
    </citation>
    <scope>NUCLEOTIDE SEQUENCE [LARGE SCALE GENOMIC DNA]</scope>
    <source>
        <strain evidence="2">NY0173</strain>
    </source>
</reference>
<dbReference type="Pfam" id="PF01042">
    <property type="entry name" value="Ribonuc_L-PSP"/>
    <property type="match status" value="1"/>
</dbReference>
<dbReference type="InterPro" id="IPR006056">
    <property type="entry name" value="RidA"/>
</dbReference>
<dbReference type="SUPFAM" id="SSF55298">
    <property type="entry name" value="YjgF-like"/>
    <property type="match status" value="1"/>
</dbReference>
<dbReference type="PANTHER" id="PTHR11803">
    <property type="entry name" value="2-IMINOBUTANOATE/2-IMINOPROPANOATE DEAMINASE RIDA"/>
    <property type="match status" value="1"/>
</dbReference>
<gene>
    <name evidence="2" type="ORF">KIPB_005732</name>
</gene>
<dbReference type="InterPro" id="IPR019897">
    <property type="entry name" value="RidA_CS"/>
</dbReference>
<dbReference type="Proteomes" id="UP000265618">
    <property type="component" value="Unassembled WGS sequence"/>
</dbReference>
<dbReference type="FunFam" id="3.30.1330.40:FF:000001">
    <property type="entry name" value="L-PSP family endoribonuclease"/>
    <property type="match status" value="1"/>
</dbReference>
<dbReference type="GO" id="GO:0019239">
    <property type="term" value="F:deaminase activity"/>
    <property type="evidence" value="ECO:0007669"/>
    <property type="project" value="TreeGrafter"/>
</dbReference>
<dbReference type="OrthoDB" id="309640at2759"/>
<evidence type="ECO:0000256" key="1">
    <source>
        <dbReference type="ARBA" id="ARBA00010552"/>
    </source>
</evidence>
<organism evidence="2 3">
    <name type="scientific">Kipferlia bialata</name>
    <dbReference type="NCBI Taxonomy" id="797122"/>
    <lineage>
        <taxon>Eukaryota</taxon>
        <taxon>Metamonada</taxon>
        <taxon>Carpediemonas-like organisms</taxon>
        <taxon>Kipferlia</taxon>
    </lineage>
</organism>
<evidence type="ECO:0000313" key="2">
    <source>
        <dbReference type="EMBL" id="GIQ84273.1"/>
    </source>
</evidence>
<dbReference type="NCBIfam" id="TIGR00004">
    <property type="entry name" value="Rid family detoxifying hydrolase"/>
    <property type="match status" value="1"/>
</dbReference>
<dbReference type="CDD" id="cd00448">
    <property type="entry name" value="YjgF_YER057c_UK114_family"/>
    <property type="match status" value="1"/>
</dbReference>
<evidence type="ECO:0000313" key="3">
    <source>
        <dbReference type="Proteomes" id="UP000265618"/>
    </source>
</evidence>
<dbReference type="PANTHER" id="PTHR11803:SF58">
    <property type="entry name" value="PROTEIN HMF1-RELATED"/>
    <property type="match status" value="1"/>
</dbReference>
<dbReference type="PROSITE" id="PS01094">
    <property type="entry name" value="UPF0076"/>
    <property type="match status" value="1"/>
</dbReference>
<dbReference type="InterPro" id="IPR035959">
    <property type="entry name" value="RutC-like_sf"/>
</dbReference>
<proteinExistence type="inferred from homology"/>
<dbReference type="Gene3D" id="3.30.1330.40">
    <property type="entry name" value="RutC-like"/>
    <property type="match status" value="1"/>
</dbReference>
<accession>A0A9K3CVV5</accession>
<comment type="caution">
    <text evidence="2">The sequence shown here is derived from an EMBL/GenBank/DDBJ whole genome shotgun (WGS) entry which is preliminary data.</text>
</comment>
<keyword evidence="3" id="KW-1185">Reference proteome</keyword>
<dbReference type="InterPro" id="IPR006175">
    <property type="entry name" value="YjgF/YER057c/UK114"/>
</dbReference>
<dbReference type="GO" id="GO:0005829">
    <property type="term" value="C:cytosol"/>
    <property type="evidence" value="ECO:0007669"/>
    <property type="project" value="TreeGrafter"/>
</dbReference>
<comment type="similarity">
    <text evidence="1">Belongs to the RutC family.</text>
</comment>